<evidence type="ECO:0000313" key="2">
    <source>
        <dbReference type="EMBL" id="NDY96325.1"/>
    </source>
</evidence>
<dbReference type="PROSITE" id="PS00409">
    <property type="entry name" value="PROKAR_NTER_METHYL"/>
    <property type="match status" value="1"/>
</dbReference>
<dbReference type="AlphaFoldDB" id="A0A845V8R8"/>
<accession>A0A845V8R8</accession>
<feature type="transmembrane region" description="Helical" evidence="1">
    <location>
        <begin position="12"/>
        <end position="33"/>
    </location>
</feature>
<keyword evidence="3" id="KW-1185">Reference proteome</keyword>
<keyword evidence="1" id="KW-1133">Transmembrane helix</keyword>
<evidence type="ECO:0000313" key="3">
    <source>
        <dbReference type="Proteomes" id="UP000484885"/>
    </source>
</evidence>
<dbReference type="NCBIfam" id="TIGR02532">
    <property type="entry name" value="IV_pilin_GFxxxE"/>
    <property type="match status" value="1"/>
</dbReference>
<sequence>MRKSRLQAGFSLLEAIVSLVIFASVVSALYAWLSVTAHGLGRIESQRQMQEAVLVGLATIEYVNPMATPQGFRQAGHYRVEWVAETLAEPIPGINSSGFNSLYDVGLWQLEITVTGGGEPVSFSARKAGWRQVRQPDFFR</sequence>
<keyword evidence="1" id="KW-0812">Transmembrane</keyword>
<dbReference type="EMBL" id="JAAGSC010000042">
    <property type="protein sequence ID" value="NDY96325.1"/>
    <property type="molecule type" value="Genomic_DNA"/>
</dbReference>
<keyword evidence="1" id="KW-0472">Membrane</keyword>
<gene>
    <name evidence="2" type="ORF">G3I74_11350</name>
</gene>
<proteinExistence type="predicted"/>
<comment type="caution">
    <text evidence="2">The sequence shown here is derived from an EMBL/GenBank/DDBJ whole genome shotgun (WGS) entry which is preliminary data.</text>
</comment>
<dbReference type="Proteomes" id="UP000484885">
    <property type="component" value="Unassembled WGS sequence"/>
</dbReference>
<dbReference type="InterPro" id="IPR012902">
    <property type="entry name" value="N_methyl_site"/>
</dbReference>
<organism evidence="2 3">
    <name type="scientific">Wenzhouxiangella limi</name>
    <dbReference type="NCBI Taxonomy" id="2707351"/>
    <lineage>
        <taxon>Bacteria</taxon>
        <taxon>Pseudomonadati</taxon>
        <taxon>Pseudomonadota</taxon>
        <taxon>Gammaproteobacteria</taxon>
        <taxon>Chromatiales</taxon>
        <taxon>Wenzhouxiangellaceae</taxon>
        <taxon>Wenzhouxiangella</taxon>
    </lineage>
</organism>
<reference evidence="2 3" key="1">
    <citation type="submission" date="2020-02" db="EMBL/GenBank/DDBJ databases">
        <authorList>
            <person name="Zhang X.-Y."/>
        </authorList>
    </citation>
    <scope>NUCLEOTIDE SEQUENCE [LARGE SCALE GENOMIC DNA]</scope>
    <source>
        <strain evidence="2 3">C33</strain>
    </source>
</reference>
<dbReference type="RefSeq" id="WP_164211727.1">
    <property type="nucleotide sequence ID" value="NZ_JAAGSC010000042.1"/>
</dbReference>
<evidence type="ECO:0000256" key="1">
    <source>
        <dbReference type="SAM" id="Phobius"/>
    </source>
</evidence>
<dbReference type="Pfam" id="PF07963">
    <property type="entry name" value="N_methyl"/>
    <property type="match status" value="1"/>
</dbReference>
<name>A0A845V8R8_9GAMM</name>
<protein>
    <submittedName>
        <fullName evidence="2">Prepilin-type N-terminal cleavage/methylation domain-containing protein</fullName>
    </submittedName>
</protein>